<sequence>MKVFIVEQVTYTLNDEVSSPAMVEESVICCKSLQKCTRRSRWLRVCCAPRPAAYMAASSCPRQKTRANGGLNQLQYSEDQQCD</sequence>
<organism evidence="1 2">
    <name type="scientific">Eleutherodactylus coqui</name>
    <name type="common">Puerto Rican coqui</name>
    <dbReference type="NCBI Taxonomy" id="57060"/>
    <lineage>
        <taxon>Eukaryota</taxon>
        <taxon>Metazoa</taxon>
        <taxon>Chordata</taxon>
        <taxon>Craniata</taxon>
        <taxon>Vertebrata</taxon>
        <taxon>Euteleostomi</taxon>
        <taxon>Amphibia</taxon>
        <taxon>Batrachia</taxon>
        <taxon>Anura</taxon>
        <taxon>Neobatrachia</taxon>
        <taxon>Hyloidea</taxon>
        <taxon>Eleutherodactylidae</taxon>
        <taxon>Eleutherodactylinae</taxon>
        <taxon>Eleutherodactylus</taxon>
        <taxon>Eleutherodactylus</taxon>
    </lineage>
</organism>
<dbReference type="Proteomes" id="UP000770717">
    <property type="component" value="Unassembled WGS sequence"/>
</dbReference>
<evidence type="ECO:0000313" key="2">
    <source>
        <dbReference type="Proteomes" id="UP000770717"/>
    </source>
</evidence>
<gene>
    <name evidence="1" type="ORF">GDO78_002880</name>
</gene>
<reference evidence="1" key="1">
    <citation type="thesis" date="2020" institute="ProQuest LLC" country="789 East Eisenhower Parkway, Ann Arbor, MI, USA">
        <title>Comparative Genomics and Chromosome Evolution.</title>
        <authorList>
            <person name="Mudd A.B."/>
        </authorList>
    </citation>
    <scope>NUCLEOTIDE SEQUENCE</scope>
    <source>
        <strain evidence="1">HN-11 Male</strain>
        <tissue evidence="1">Kidney and liver</tissue>
    </source>
</reference>
<accession>A0A8J6K1N4</accession>
<proteinExistence type="predicted"/>
<protein>
    <submittedName>
        <fullName evidence="1">Uncharacterized protein</fullName>
    </submittedName>
</protein>
<evidence type="ECO:0000313" key="1">
    <source>
        <dbReference type="EMBL" id="KAG9476046.1"/>
    </source>
</evidence>
<dbReference type="EMBL" id="WNTK01000011">
    <property type="protein sequence ID" value="KAG9476046.1"/>
    <property type="molecule type" value="Genomic_DNA"/>
</dbReference>
<name>A0A8J6K1N4_ELECQ</name>
<dbReference type="AlphaFoldDB" id="A0A8J6K1N4"/>
<comment type="caution">
    <text evidence="1">The sequence shown here is derived from an EMBL/GenBank/DDBJ whole genome shotgun (WGS) entry which is preliminary data.</text>
</comment>
<keyword evidence="2" id="KW-1185">Reference proteome</keyword>